<name>A0AAD9IPL6_PROWI</name>
<feature type="compositionally biased region" description="Gly residues" evidence="1">
    <location>
        <begin position="136"/>
        <end position="145"/>
    </location>
</feature>
<sequence>MAGKYLYWGNGTWSATAHGNSLKGHQAGINCVRFARDGATVTWELPTMSIRGILFGERVLKYQGSMIFRDEAHDLVCDVSIDADAEGLLHSLLHLRRRRREAGPTHDAVRGSLRRGERILDSLSGSWLSHLQWERGVGGGPGGGPHSIWDAHKSPQARVQARSEGVLPSDARFRQDLVELRKGNLSSAQIAKMDLEQGQRSDHHLRSKGGAQD</sequence>
<evidence type="ECO:0000313" key="3">
    <source>
        <dbReference type="Proteomes" id="UP001255856"/>
    </source>
</evidence>
<accession>A0AAD9IPL6</accession>
<dbReference type="InterPro" id="IPR037239">
    <property type="entry name" value="OSBP_sf"/>
</dbReference>
<comment type="caution">
    <text evidence="2">The sequence shown here is derived from an EMBL/GenBank/DDBJ whole genome shotgun (WGS) entry which is preliminary data.</text>
</comment>
<protein>
    <submittedName>
        <fullName evidence="2">Uncharacterized protein</fullName>
    </submittedName>
</protein>
<organism evidence="2 3">
    <name type="scientific">Prototheca wickerhamii</name>
    <dbReference type="NCBI Taxonomy" id="3111"/>
    <lineage>
        <taxon>Eukaryota</taxon>
        <taxon>Viridiplantae</taxon>
        <taxon>Chlorophyta</taxon>
        <taxon>core chlorophytes</taxon>
        <taxon>Trebouxiophyceae</taxon>
        <taxon>Chlorellales</taxon>
        <taxon>Chlorellaceae</taxon>
        <taxon>Prototheca</taxon>
    </lineage>
</organism>
<dbReference type="EMBL" id="JASFZW010000001">
    <property type="protein sequence ID" value="KAK2080767.1"/>
    <property type="molecule type" value="Genomic_DNA"/>
</dbReference>
<dbReference type="GO" id="GO:0032934">
    <property type="term" value="F:sterol binding"/>
    <property type="evidence" value="ECO:0007669"/>
    <property type="project" value="TreeGrafter"/>
</dbReference>
<evidence type="ECO:0000313" key="2">
    <source>
        <dbReference type="EMBL" id="KAK2080767.1"/>
    </source>
</evidence>
<feature type="compositionally biased region" description="Basic and acidic residues" evidence="1">
    <location>
        <begin position="194"/>
        <end position="204"/>
    </location>
</feature>
<dbReference type="AlphaFoldDB" id="A0AAD9IPL6"/>
<dbReference type="InterPro" id="IPR000648">
    <property type="entry name" value="Oxysterol-bd"/>
</dbReference>
<reference evidence="2" key="1">
    <citation type="submission" date="2021-01" db="EMBL/GenBank/DDBJ databases">
        <authorList>
            <person name="Eckstrom K.M.E."/>
        </authorList>
    </citation>
    <scope>NUCLEOTIDE SEQUENCE</scope>
    <source>
        <strain evidence="2">UVCC 0001</strain>
    </source>
</reference>
<dbReference type="Gene3D" id="2.40.160.120">
    <property type="match status" value="1"/>
</dbReference>
<dbReference type="Proteomes" id="UP001255856">
    <property type="component" value="Unassembled WGS sequence"/>
</dbReference>
<gene>
    <name evidence="2" type="ORF">QBZ16_000621</name>
</gene>
<evidence type="ECO:0000256" key="1">
    <source>
        <dbReference type="SAM" id="MobiDB-lite"/>
    </source>
</evidence>
<dbReference type="PANTHER" id="PTHR10972">
    <property type="entry name" value="OXYSTEROL-BINDING PROTEIN-RELATED"/>
    <property type="match status" value="1"/>
</dbReference>
<keyword evidence="3" id="KW-1185">Reference proteome</keyword>
<feature type="region of interest" description="Disordered" evidence="1">
    <location>
        <begin position="135"/>
        <end position="155"/>
    </location>
</feature>
<dbReference type="PANTHER" id="PTHR10972:SF148">
    <property type="entry name" value="OXYSTEROL-BINDING PROTEIN 9"/>
    <property type="match status" value="1"/>
</dbReference>
<feature type="region of interest" description="Disordered" evidence="1">
    <location>
        <begin position="194"/>
        <end position="213"/>
    </location>
</feature>
<dbReference type="SUPFAM" id="SSF144000">
    <property type="entry name" value="Oxysterol-binding protein-like"/>
    <property type="match status" value="1"/>
</dbReference>
<proteinExistence type="predicted"/>
<dbReference type="GO" id="GO:0005829">
    <property type="term" value="C:cytosol"/>
    <property type="evidence" value="ECO:0007669"/>
    <property type="project" value="TreeGrafter"/>
</dbReference>
<dbReference type="GO" id="GO:0016020">
    <property type="term" value="C:membrane"/>
    <property type="evidence" value="ECO:0007669"/>
    <property type="project" value="TreeGrafter"/>
</dbReference>
<dbReference type="Pfam" id="PF01237">
    <property type="entry name" value="Oxysterol_BP"/>
    <property type="match status" value="1"/>
</dbReference>